<gene>
    <name evidence="2" type="primary">CSON011375</name>
</gene>
<evidence type="ECO:0000313" key="2">
    <source>
        <dbReference type="EMBL" id="SSX24754.1"/>
    </source>
</evidence>
<proteinExistence type="predicted"/>
<dbReference type="VEuPathDB" id="VectorBase:CSON011375"/>
<feature type="region of interest" description="Disordered" evidence="1">
    <location>
        <begin position="282"/>
        <end position="311"/>
    </location>
</feature>
<organism evidence="2">
    <name type="scientific">Culicoides sonorensis</name>
    <name type="common">Biting midge</name>
    <dbReference type="NCBI Taxonomy" id="179676"/>
    <lineage>
        <taxon>Eukaryota</taxon>
        <taxon>Metazoa</taxon>
        <taxon>Ecdysozoa</taxon>
        <taxon>Arthropoda</taxon>
        <taxon>Hexapoda</taxon>
        <taxon>Insecta</taxon>
        <taxon>Pterygota</taxon>
        <taxon>Neoptera</taxon>
        <taxon>Endopterygota</taxon>
        <taxon>Diptera</taxon>
        <taxon>Nematocera</taxon>
        <taxon>Chironomoidea</taxon>
        <taxon>Ceratopogonidae</taxon>
        <taxon>Ceratopogoninae</taxon>
        <taxon>Culicoides</taxon>
        <taxon>Monoculicoides</taxon>
    </lineage>
</organism>
<name>A0A336M3D3_CULSO</name>
<feature type="region of interest" description="Disordered" evidence="1">
    <location>
        <begin position="525"/>
        <end position="581"/>
    </location>
</feature>
<accession>A0A336M3D3</accession>
<feature type="region of interest" description="Disordered" evidence="1">
    <location>
        <begin position="1"/>
        <end position="234"/>
    </location>
</feature>
<dbReference type="PANTHER" id="PTHR15410:SF2">
    <property type="entry name" value="HIRA-INTERACTING PROTEIN 3"/>
    <property type="match status" value="1"/>
</dbReference>
<dbReference type="GO" id="GO:0005634">
    <property type="term" value="C:nucleus"/>
    <property type="evidence" value="ECO:0007669"/>
    <property type="project" value="TreeGrafter"/>
</dbReference>
<protein>
    <submittedName>
        <fullName evidence="2">CSON011375 protein</fullName>
    </submittedName>
</protein>
<feature type="region of interest" description="Disordered" evidence="1">
    <location>
        <begin position="478"/>
        <end position="513"/>
    </location>
</feature>
<sequence length="820" mass="92758">MSENISETDLQTKSDTETNAAEPQNESVTLNIEENKSTDECLTEPQIQSEIPENSSADKNSCENSTTEIENKEEEISVESKGDEDENNESNSKSAEIPSTDINDAPLPETVESVTEQLNNGLEDEELVKSDSDHDGEIEELEEPEECDNELIITGDDKVPDLIDSETSHHKKNRRRILVDESDESDAELERDEILRSCTPDNVKQEMSRDNSEEEEEIPSEKEEKDEESAVEMDPEICEIIAKEKPGPKSKKSSTYLKLEQEYETRHLFKNAIIIPAVEKKKKPKRVLASEDEESDEKSREPDVFGIGLEEENVDDEMSRLSGTNILISENLAIDPNFIPLEGIEVDAIPQIIPLDNPILPQEEETPPDPVAEPPKIKQEILTQQDIKPNVAQLQQEHFTNPDKSPEYGSLAPVAPVAQANVTEFSMEDHSGTPTVLTDLSDNKAPQVLVIKKEKEPDLDQKTSEQFLADALRAQFTDQAPSSIKKLEENTELSMNTTFWGRDSSSSSEEDDEWANSMFVNESKSNKSKKSYKYSPYGSNLSGKKRKRDKYQSTSESESSSDERNRRKKKNSNSRSVNTKKTIYLHKQNQTLRTAIKGYSKKDIKKKVKDRFFDRSLLVPNDIYFGDTKVPDHLLHAYNSDALTSSDSDDGWFNQVLPPMKSKNTSQYKNKTTYKTANKSKYTGTMSPSGDAMIQTMKNYLKAAGIKKIKFSKLWEGCKSNAERASAMLRLLREKGLVGEPTMAKCRELKKKMQAKREIDELDTSVIIDSDSEEEGQRRIHTRRTTRKTYCEEETEKPVIPPEAVHTLNKLKKVIDSDSE</sequence>
<reference evidence="2" key="1">
    <citation type="submission" date="2018-07" db="EMBL/GenBank/DDBJ databases">
        <authorList>
            <person name="Quirk P.G."/>
            <person name="Krulwich T.A."/>
        </authorList>
    </citation>
    <scope>NUCLEOTIDE SEQUENCE</scope>
</reference>
<feature type="compositionally biased region" description="Acidic residues" evidence="1">
    <location>
        <begin position="180"/>
        <end position="191"/>
    </location>
</feature>
<feature type="compositionally biased region" description="Acidic residues" evidence="1">
    <location>
        <begin position="136"/>
        <end position="149"/>
    </location>
</feature>
<dbReference type="AlphaFoldDB" id="A0A336M3D3"/>
<evidence type="ECO:0000256" key="1">
    <source>
        <dbReference type="SAM" id="MobiDB-lite"/>
    </source>
</evidence>
<feature type="compositionally biased region" description="Polar residues" evidence="1">
    <location>
        <begin position="45"/>
        <end position="59"/>
    </location>
</feature>
<dbReference type="InterPro" id="IPR037647">
    <property type="entry name" value="HIRIP3"/>
</dbReference>
<dbReference type="EMBL" id="UFQT01000495">
    <property type="protein sequence ID" value="SSX24754.1"/>
    <property type="molecule type" value="Genomic_DNA"/>
</dbReference>
<feature type="compositionally biased region" description="Polar residues" evidence="1">
    <location>
        <begin position="17"/>
        <end position="32"/>
    </location>
</feature>
<dbReference type="PANTHER" id="PTHR15410">
    <property type="entry name" value="HIRA-INTERACTING PROTEIN 3"/>
    <property type="match status" value="1"/>
</dbReference>
<feature type="compositionally biased region" description="Acidic residues" evidence="1">
    <location>
        <begin position="212"/>
        <end position="234"/>
    </location>
</feature>